<evidence type="ECO:0000313" key="7">
    <source>
        <dbReference type="EMBL" id="TFC82189.1"/>
    </source>
</evidence>
<evidence type="ECO:0000256" key="4">
    <source>
        <dbReference type="ARBA" id="ARBA00022827"/>
    </source>
</evidence>
<dbReference type="PANTHER" id="PTHR42913">
    <property type="entry name" value="APOPTOSIS-INDUCING FACTOR 1"/>
    <property type="match status" value="1"/>
</dbReference>
<evidence type="ECO:0000256" key="1">
    <source>
        <dbReference type="ARBA" id="ARBA00001974"/>
    </source>
</evidence>
<comment type="caution">
    <text evidence="7">The sequence shown here is derived from an EMBL/GenBank/DDBJ whole genome shotgun (WGS) entry which is preliminary data.</text>
</comment>
<dbReference type="AlphaFoldDB" id="A0A4R8XUG7"/>
<keyword evidence="5" id="KW-0560">Oxidoreductase</keyword>
<keyword evidence="8" id="KW-1185">Reference proteome</keyword>
<dbReference type="OrthoDB" id="9781621at2"/>
<reference evidence="7 8" key="1">
    <citation type="submission" date="2019-03" db="EMBL/GenBank/DDBJ databases">
        <title>Genomics of glacier-inhabiting Cryobacterium strains.</title>
        <authorList>
            <person name="Liu Q."/>
            <person name="Xin Y.-H."/>
        </authorList>
    </citation>
    <scope>NUCLEOTIDE SEQUENCE [LARGE SCALE GENOMIC DNA]</scope>
    <source>
        <strain evidence="7 8">TMT2-48-2</strain>
    </source>
</reference>
<evidence type="ECO:0000256" key="2">
    <source>
        <dbReference type="ARBA" id="ARBA00005272"/>
    </source>
</evidence>
<sequence>MNTTKTVAIIGAGYAGVLAANRLQASLTAAERLGVSIVMVNPRAVFIDRIRLHQLAAGTTDAAAIPLDHVLHRDVDVIVGEVARILPLRNSIVIAASEGSIDLAYDVLIYAVGSGAPPSVPGGAFSHSVGTHAGAFAVREVVRKLEPGNRIVIVGGGATGVEVASELSEQNPQLDISLLSAGQLLSSMPQRGRKYVKRKLASLNVKVTENERVVHVGVGFVGLEGGRKIRSDLTIWAGSFTVPALACESALAVDAAGRLLVSETLQHQEYPNIIGAGDSVSVQGGAGNHLRMGCAVAAPMGGHAAVTALAYLRSEPYTALSIGFFIRCLSLGRRSGFIQHVGKDDVPKRLQLSGRAGAWVKERICVGVISGIQKERTSPGSYWTVPAPGGSRAAAANVHVGPGIEDGR</sequence>
<dbReference type="Pfam" id="PF07992">
    <property type="entry name" value="Pyr_redox_2"/>
    <property type="match status" value="1"/>
</dbReference>
<comment type="cofactor">
    <cofactor evidence="1">
        <name>FAD</name>
        <dbReference type="ChEBI" id="CHEBI:57692"/>
    </cofactor>
</comment>
<comment type="similarity">
    <text evidence="2">Belongs to the NADH dehydrogenase family.</text>
</comment>
<evidence type="ECO:0000259" key="6">
    <source>
        <dbReference type="Pfam" id="PF07992"/>
    </source>
</evidence>
<evidence type="ECO:0000256" key="5">
    <source>
        <dbReference type="ARBA" id="ARBA00023002"/>
    </source>
</evidence>
<accession>A0A4R8XUG7</accession>
<evidence type="ECO:0000256" key="3">
    <source>
        <dbReference type="ARBA" id="ARBA00022630"/>
    </source>
</evidence>
<protein>
    <recommendedName>
        <fullName evidence="6">FAD/NAD(P)-binding domain-containing protein</fullName>
    </recommendedName>
</protein>
<dbReference type="SUPFAM" id="SSF51905">
    <property type="entry name" value="FAD/NAD(P)-binding domain"/>
    <property type="match status" value="1"/>
</dbReference>
<feature type="domain" description="FAD/NAD(P)-binding" evidence="6">
    <location>
        <begin position="6"/>
        <end position="283"/>
    </location>
</feature>
<organism evidence="7 8">
    <name type="scientific">Cryobacterium cheniae</name>
    <dbReference type="NCBI Taxonomy" id="1259262"/>
    <lineage>
        <taxon>Bacteria</taxon>
        <taxon>Bacillati</taxon>
        <taxon>Actinomycetota</taxon>
        <taxon>Actinomycetes</taxon>
        <taxon>Micrococcales</taxon>
        <taxon>Microbacteriaceae</taxon>
        <taxon>Cryobacterium</taxon>
    </lineage>
</organism>
<gene>
    <name evidence="7" type="ORF">E3T23_04405</name>
</gene>
<name>A0A4R8XUG7_9MICO</name>
<dbReference type="RefSeq" id="WP_134369200.1">
    <property type="nucleotide sequence ID" value="NZ_SOGN01000026.1"/>
</dbReference>
<dbReference type="Proteomes" id="UP000298433">
    <property type="component" value="Unassembled WGS sequence"/>
</dbReference>
<dbReference type="GO" id="GO:0003955">
    <property type="term" value="F:NAD(P)H dehydrogenase (quinone) activity"/>
    <property type="evidence" value="ECO:0007669"/>
    <property type="project" value="TreeGrafter"/>
</dbReference>
<dbReference type="Gene3D" id="3.50.50.100">
    <property type="match status" value="1"/>
</dbReference>
<keyword evidence="4" id="KW-0274">FAD</keyword>
<dbReference type="InterPro" id="IPR023753">
    <property type="entry name" value="FAD/NAD-binding_dom"/>
</dbReference>
<dbReference type="InterPro" id="IPR036188">
    <property type="entry name" value="FAD/NAD-bd_sf"/>
</dbReference>
<evidence type="ECO:0000313" key="8">
    <source>
        <dbReference type="Proteomes" id="UP000298433"/>
    </source>
</evidence>
<proteinExistence type="inferred from homology"/>
<dbReference type="InterPro" id="IPR051169">
    <property type="entry name" value="NADH-Q_oxidoreductase"/>
</dbReference>
<dbReference type="PRINTS" id="PR00469">
    <property type="entry name" value="PNDRDTASEII"/>
</dbReference>
<keyword evidence="3" id="KW-0285">Flavoprotein</keyword>
<dbReference type="GO" id="GO:0019646">
    <property type="term" value="P:aerobic electron transport chain"/>
    <property type="evidence" value="ECO:0007669"/>
    <property type="project" value="TreeGrafter"/>
</dbReference>
<dbReference type="PANTHER" id="PTHR42913:SF3">
    <property type="entry name" value="64 KDA MITOCHONDRIAL NADH DEHYDROGENASE (EUROFUNG)"/>
    <property type="match status" value="1"/>
</dbReference>
<dbReference type="EMBL" id="SOGN01000026">
    <property type="protein sequence ID" value="TFC82189.1"/>
    <property type="molecule type" value="Genomic_DNA"/>
</dbReference>
<dbReference type="PRINTS" id="PR00368">
    <property type="entry name" value="FADPNR"/>
</dbReference>